<proteinExistence type="predicted"/>
<organism evidence="1">
    <name type="scientific">marine sediment metagenome</name>
    <dbReference type="NCBI Taxonomy" id="412755"/>
    <lineage>
        <taxon>unclassified sequences</taxon>
        <taxon>metagenomes</taxon>
        <taxon>ecological metagenomes</taxon>
    </lineage>
</organism>
<name>A0A0F8YPE6_9ZZZZ</name>
<evidence type="ECO:0000313" key="1">
    <source>
        <dbReference type="EMBL" id="KKK75615.1"/>
    </source>
</evidence>
<reference evidence="1" key="1">
    <citation type="journal article" date="2015" name="Nature">
        <title>Complex archaea that bridge the gap between prokaryotes and eukaryotes.</title>
        <authorList>
            <person name="Spang A."/>
            <person name="Saw J.H."/>
            <person name="Jorgensen S.L."/>
            <person name="Zaremba-Niedzwiedzka K."/>
            <person name="Martijn J."/>
            <person name="Lind A.E."/>
            <person name="van Eijk R."/>
            <person name="Schleper C."/>
            <person name="Guy L."/>
            <person name="Ettema T.J."/>
        </authorList>
    </citation>
    <scope>NUCLEOTIDE SEQUENCE</scope>
</reference>
<dbReference type="AlphaFoldDB" id="A0A0F8YPE6"/>
<sequence length="82" mass="9725">MPLPKPFETEDKFLRYCDTHSRTPRALFSGVHVNYLSKLMGLEPVYSDKELGDNPFYDIHFEEMEKILDIIKKRRNAVRAYC</sequence>
<protein>
    <submittedName>
        <fullName evidence="1">Uncharacterized protein</fullName>
    </submittedName>
</protein>
<accession>A0A0F8YPE6</accession>
<gene>
    <name evidence="1" type="ORF">LCGC14_2871930</name>
</gene>
<comment type="caution">
    <text evidence="1">The sequence shown here is derived from an EMBL/GenBank/DDBJ whole genome shotgun (WGS) entry which is preliminary data.</text>
</comment>
<dbReference type="EMBL" id="LAZR01055782">
    <property type="protein sequence ID" value="KKK75615.1"/>
    <property type="molecule type" value="Genomic_DNA"/>
</dbReference>